<accession>A0A6B9ZFB0</accession>
<keyword evidence="5" id="KW-0378">Hydrolase</keyword>
<name>A0A6B9ZFB0_9BACT</name>
<keyword evidence="5" id="KW-0540">Nuclease</keyword>
<evidence type="ECO:0000256" key="1">
    <source>
        <dbReference type="ARBA" id="ARBA00010923"/>
    </source>
</evidence>
<evidence type="ECO:0000313" key="5">
    <source>
        <dbReference type="EMBL" id="QHS61068.1"/>
    </source>
</evidence>
<dbReference type="GO" id="GO:0009307">
    <property type="term" value="P:DNA restriction-modification system"/>
    <property type="evidence" value="ECO:0007669"/>
    <property type="project" value="UniProtKB-KW"/>
</dbReference>
<dbReference type="GO" id="GO:0003677">
    <property type="term" value="F:DNA binding"/>
    <property type="evidence" value="ECO:0007669"/>
    <property type="project" value="UniProtKB-KW"/>
</dbReference>
<dbReference type="EMBL" id="CP048113">
    <property type="protein sequence ID" value="QHS61068.1"/>
    <property type="molecule type" value="Genomic_DNA"/>
</dbReference>
<comment type="similarity">
    <text evidence="1">Belongs to the type-I restriction system S methylase family.</text>
</comment>
<reference evidence="5 6" key="1">
    <citation type="submission" date="2020-01" db="EMBL/GenBank/DDBJ databases">
        <title>Complete genome sequence of Chitinophaga sp. H33E-04 isolated from quinoa roots.</title>
        <authorList>
            <person name="Weon H.-Y."/>
            <person name="Lee S.A."/>
        </authorList>
    </citation>
    <scope>NUCLEOTIDE SEQUENCE [LARGE SCALE GENOMIC DNA]</scope>
    <source>
        <strain evidence="5 6">H33E-04</strain>
    </source>
</reference>
<organism evidence="5 6">
    <name type="scientific">Chitinophaga agri</name>
    <dbReference type="NCBI Taxonomy" id="2703787"/>
    <lineage>
        <taxon>Bacteria</taxon>
        <taxon>Pseudomonadati</taxon>
        <taxon>Bacteroidota</taxon>
        <taxon>Chitinophagia</taxon>
        <taxon>Chitinophagales</taxon>
        <taxon>Chitinophagaceae</taxon>
        <taxon>Chitinophaga</taxon>
    </lineage>
</organism>
<dbReference type="InterPro" id="IPR044946">
    <property type="entry name" value="Restrct_endonuc_typeI_TRD_sf"/>
</dbReference>
<dbReference type="Gene3D" id="3.90.220.20">
    <property type="entry name" value="DNA methylase specificity domains"/>
    <property type="match status" value="1"/>
</dbReference>
<evidence type="ECO:0000313" key="6">
    <source>
        <dbReference type="Proteomes" id="UP000476411"/>
    </source>
</evidence>
<keyword evidence="5" id="KW-0255">Endonuclease</keyword>
<dbReference type="InterPro" id="IPR052021">
    <property type="entry name" value="Type-I_RS_S_subunit"/>
</dbReference>
<dbReference type="PANTHER" id="PTHR30408">
    <property type="entry name" value="TYPE-1 RESTRICTION ENZYME ECOKI SPECIFICITY PROTEIN"/>
    <property type="match status" value="1"/>
</dbReference>
<dbReference type="InterPro" id="IPR000055">
    <property type="entry name" value="Restrct_endonuc_typeI_TRD"/>
</dbReference>
<dbReference type="GO" id="GO:0004519">
    <property type="term" value="F:endonuclease activity"/>
    <property type="evidence" value="ECO:0007669"/>
    <property type="project" value="UniProtKB-KW"/>
</dbReference>
<dbReference type="RefSeq" id="WP_162332746.1">
    <property type="nucleotide sequence ID" value="NZ_CP048113.1"/>
</dbReference>
<evidence type="ECO:0000259" key="4">
    <source>
        <dbReference type="Pfam" id="PF01420"/>
    </source>
</evidence>
<gene>
    <name evidence="5" type="ORF">GWR21_16115</name>
</gene>
<proteinExistence type="inferred from homology"/>
<dbReference type="SUPFAM" id="SSF116734">
    <property type="entry name" value="DNA methylase specificity domain"/>
    <property type="match status" value="1"/>
</dbReference>
<keyword evidence="6" id="KW-1185">Reference proteome</keyword>
<dbReference type="AlphaFoldDB" id="A0A6B9ZFB0"/>
<keyword evidence="3" id="KW-0238">DNA-binding</keyword>
<protein>
    <submittedName>
        <fullName evidence="5">Restriction endonuclease subunit S</fullName>
    </submittedName>
</protein>
<dbReference type="Pfam" id="PF01420">
    <property type="entry name" value="Methylase_S"/>
    <property type="match status" value="1"/>
</dbReference>
<sequence>MKKRIQISELCDIRFGFYSQPDTAGTVAYLQARQFNDDGRQIAAPDEYIQLDEKVAAHILKDDDVLFVGKGNRLFAWCYKYEGQPAVASSIFFVLRPHTHIIYPQYLAAILNTPLSKAAFSQIGGGTNILSIRKSELGAFEVPVPSMKQQKSIAALTQLYQQEIELTEQLIIQKRKIYTAIISKLTK</sequence>
<dbReference type="Proteomes" id="UP000476411">
    <property type="component" value="Chromosome"/>
</dbReference>
<evidence type="ECO:0000256" key="3">
    <source>
        <dbReference type="ARBA" id="ARBA00023125"/>
    </source>
</evidence>
<keyword evidence="2" id="KW-0680">Restriction system</keyword>
<dbReference type="KEGG" id="chih:GWR21_16115"/>
<dbReference type="PANTHER" id="PTHR30408:SF12">
    <property type="entry name" value="TYPE I RESTRICTION ENZYME MJAVIII SPECIFICITY SUBUNIT"/>
    <property type="match status" value="1"/>
</dbReference>
<evidence type="ECO:0000256" key="2">
    <source>
        <dbReference type="ARBA" id="ARBA00022747"/>
    </source>
</evidence>
<feature type="domain" description="Type I restriction modification DNA specificity" evidence="4">
    <location>
        <begin position="79"/>
        <end position="172"/>
    </location>
</feature>